<name>A0AAD4ZEJ4_PRUDU</name>
<evidence type="ECO:0000313" key="2">
    <source>
        <dbReference type="EMBL" id="KAI5342954.1"/>
    </source>
</evidence>
<keyword evidence="3" id="KW-1185">Reference proteome</keyword>
<dbReference type="Proteomes" id="UP001054821">
    <property type="component" value="Chromosome 2"/>
</dbReference>
<dbReference type="AlphaFoldDB" id="A0AAD4ZEJ4"/>
<organism evidence="2 3">
    <name type="scientific">Prunus dulcis</name>
    <name type="common">Almond</name>
    <name type="synonym">Amygdalus dulcis</name>
    <dbReference type="NCBI Taxonomy" id="3755"/>
    <lineage>
        <taxon>Eukaryota</taxon>
        <taxon>Viridiplantae</taxon>
        <taxon>Streptophyta</taxon>
        <taxon>Embryophyta</taxon>
        <taxon>Tracheophyta</taxon>
        <taxon>Spermatophyta</taxon>
        <taxon>Magnoliopsida</taxon>
        <taxon>eudicotyledons</taxon>
        <taxon>Gunneridae</taxon>
        <taxon>Pentapetalae</taxon>
        <taxon>rosids</taxon>
        <taxon>fabids</taxon>
        <taxon>Rosales</taxon>
        <taxon>Rosaceae</taxon>
        <taxon>Amygdaloideae</taxon>
        <taxon>Amygdaleae</taxon>
        <taxon>Prunus</taxon>
    </lineage>
</organism>
<feature type="region of interest" description="Disordered" evidence="1">
    <location>
        <begin position="53"/>
        <end position="91"/>
    </location>
</feature>
<protein>
    <submittedName>
        <fullName evidence="2">Uncharacterized protein</fullName>
    </submittedName>
</protein>
<proteinExistence type="predicted"/>
<gene>
    <name evidence="2" type="ORF">L3X38_010830</name>
</gene>
<dbReference type="EMBL" id="JAJFAZ020000002">
    <property type="protein sequence ID" value="KAI5342954.1"/>
    <property type="molecule type" value="Genomic_DNA"/>
</dbReference>
<accession>A0AAD4ZEJ4</accession>
<sequence>MSFCKVGALNTKLIAELPKQLIGQGQRQFPIKFIGSQGQVGEARDEKWLVQASSNGTKAARDRKEAATNDGFLGKGNAKPSFYAAASPTEG</sequence>
<evidence type="ECO:0000256" key="1">
    <source>
        <dbReference type="SAM" id="MobiDB-lite"/>
    </source>
</evidence>
<evidence type="ECO:0000313" key="3">
    <source>
        <dbReference type="Proteomes" id="UP001054821"/>
    </source>
</evidence>
<comment type="caution">
    <text evidence="2">The sequence shown here is derived from an EMBL/GenBank/DDBJ whole genome shotgun (WGS) entry which is preliminary data.</text>
</comment>
<reference evidence="2 3" key="1">
    <citation type="journal article" date="2022" name="G3 (Bethesda)">
        <title>Whole-genome sequence and methylome profiling of the almond [Prunus dulcis (Mill.) D.A. Webb] cultivar 'Nonpareil'.</title>
        <authorList>
            <person name="D'Amico-Willman K.M."/>
            <person name="Ouma W.Z."/>
            <person name="Meulia T."/>
            <person name="Sideli G.M."/>
            <person name="Gradziel T.M."/>
            <person name="Fresnedo-Ramirez J."/>
        </authorList>
    </citation>
    <scope>NUCLEOTIDE SEQUENCE [LARGE SCALE GENOMIC DNA]</scope>
    <source>
        <strain evidence="2">Clone GOH B32 T37-40</strain>
    </source>
</reference>